<feature type="transmembrane region" description="Helical" evidence="2">
    <location>
        <begin position="55"/>
        <end position="77"/>
    </location>
</feature>
<name>A0AAV2YNS6_9STRA</name>
<dbReference type="SUPFAM" id="SSF53474">
    <property type="entry name" value="alpha/beta-Hydrolases"/>
    <property type="match status" value="1"/>
</dbReference>
<dbReference type="GO" id="GO:0016020">
    <property type="term" value="C:membrane"/>
    <property type="evidence" value="ECO:0007669"/>
    <property type="project" value="TreeGrafter"/>
</dbReference>
<dbReference type="Proteomes" id="UP001146120">
    <property type="component" value="Unassembled WGS sequence"/>
</dbReference>
<dbReference type="Pfam" id="PF12697">
    <property type="entry name" value="Abhydrolase_6"/>
    <property type="match status" value="1"/>
</dbReference>
<keyword evidence="5" id="KW-1185">Reference proteome</keyword>
<dbReference type="InterPro" id="IPR029058">
    <property type="entry name" value="AB_hydrolase_fold"/>
</dbReference>
<keyword evidence="1" id="KW-0378">Hydrolase</keyword>
<dbReference type="AlphaFoldDB" id="A0AAV2YNS6"/>
<sequence>MLRRAVHAAARCHGPRSTAACAGISAPVRRFLSTEANNQGPRVTKEMLVHEGKEMLSLFVGGIAAVTALLVSGGFAIETGKAYNPPPPPGSLVELQDQDGKTLKIHYQKQGNGPVTVLLDGGVGETSFDWEKVSEQLAQFATVVSIDRPGLGFSTQGQEPRTATLIASEYSALLNKLNLPKNVILVGHGAGGYSMRELAWQLDQCTIGPKCNGLVLVDALEENLRGELESVSEPVKDALAKMDSNGQLVLALAYIGLVRLIGVVQHSQLAAKYSALALPFVEYFSPTPAHRRAALRENEAIAQTEQHFRESAPRSRPLPAVVLSHGRTGMFTSMKFQQGVDEVAIRALETKWQEGQQRLAKTVGAVQIVVPEAGHNIQQEKPEEVVKAVRALIEESNEPGHSAGLASLQTATCPV</sequence>
<organism evidence="4 5">
    <name type="scientific">Lagenidium giganteum</name>
    <dbReference type="NCBI Taxonomy" id="4803"/>
    <lineage>
        <taxon>Eukaryota</taxon>
        <taxon>Sar</taxon>
        <taxon>Stramenopiles</taxon>
        <taxon>Oomycota</taxon>
        <taxon>Peronosporomycetes</taxon>
        <taxon>Pythiales</taxon>
        <taxon>Pythiaceae</taxon>
    </lineage>
</organism>
<reference evidence="4" key="2">
    <citation type="journal article" date="2023" name="Microbiol Resour">
        <title>Decontamination and Annotation of the Draft Genome Sequence of the Oomycete Lagenidium giganteum ARSEF 373.</title>
        <authorList>
            <person name="Morgan W.R."/>
            <person name="Tartar A."/>
        </authorList>
    </citation>
    <scope>NUCLEOTIDE SEQUENCE</scope>
    <source>
        <strain evidence="4">ARSEF 373</strain>
    </source>
</reference>
<evidence type="ECO:0000256" key="2">
    <source>
        <dbReference type="SAM" id="Phobius"/>
    </source>
</evidence>
<dbReference type="InterPro" id="IPR050266">
    <property type="entry name" value="AB_hydrolase_sf"/>
</dbReference>
<evidence type="ECO:0000313" key="5">
    <source>
        <dbReference type="Proteomes" id="UP001146120"/>
    </source>
</evidence>
<reference evidence="4" key="1">
    <citation type="submission" date="2022-11" db="EMBL/GenBank/DDBJ databases">
        <authorList>
            <person name="Morgan W.R."/>
            <person name="Tartar A."/>
        </authorList>
    </citation>
    <scope>NUCLEOTIDE SEQUENCE</scope>
    <source>
        <strain evidence="4">ARSEF 373</strain>
    </source>
</reference>
<dbReference type="PANTHER" id="PTHR43798">
    <property type="entry name" value="MONOACYLGLYCEROL LIPASE"/>
    <property type="match status" value="1"/>
</dbReference>
<keyword evidence="2" id="KW-0812">Transmembrane</keyword>
<evidence type="ECO:0000259" key="3">
    <source>
        <dbReference type="Pfam" id="PF12697"/>
    </source>
</evidence>
<accession>A0AAV2YNS6</accession>
<comment type="caution">
    <text evidence="4">The sequence shown here is derived from an EMBL/GenBank/DDBJ whole genome shotgun (WGS) entry which is preliminary data.</text>
</comment>
<dbReference type="PANTHER" id="PTHR43798:SF31">
    <property type="entry name" value="AB HYDROLASE SUPERFAMILY PROTEIN YCLE"/>
    <property type="match status" value="1"/>
</dbReference>
<keyword evidence="2" id="KW-1133">Transmembrane helix</keyword>
<feature type="domain" description="AB hydrolase-1" evidence="3">
    <location>
        <begin position="122"/>
        <end position="388"/>
    </location>
</feature>
<gene>
    <name evidence="4" type="ORF">N0F65_012649</name>
</gene>
<protein>
    <recommendedName>
        <fullName evidence="3">AB hydrolase-1 domain-containing protein</fullName>
    </recommendedName>
</protein>
<dbReference type="GO" id="GO:0016787">
    <property type="term" value="F:hydrolase activity"/>
    <property type="evidence" value="ECO:0007669"/>
    <property type="project" value="UniProtKB-KW"/>
</dbReference>
<evidence type="ECO:0000256" key="1">
    <source>
        <dbReference type="ARBA" id="ARBA00022801"/>
    </source>
</evidence>
<dbReference type="InterPro" id="IPR000073">
    <property type="entry name" value="AB_hydrolase_1"/>
</dbReference>
<dbReference type="EMBL" id="DAKRPA010000226">
    <property type="protein sequence ID" value="DAZ94932.1"/>
    <property type="molecule type" value="Genomic_DNA"/>
</dbReference>
<dbReference type="Gene3D" id="3.40.50.1820">
    <property type="entry name" value="alpha/beta hydrolase"/>
    <property type="match status" value="1"/>
</dbReference>
<proteinExistence type="predicted"/>
<evidence type="ECO:0000313" key="4">
    <source>
        <dbReference type="EMBL" id="DAZ94932.1"/>
    </source>
</evidence>
<keyword evidence="2" id="KW-0472">Membrane</keyword>